<name>A0A9X3ITI0_9BACT</name>
<gene>
    <name evidence="2" type="ORF">OV079_00220</name>
</gene>
<organism evidence="2 3">
    <name type="scientific">Nannocystis pusilla</name>
    <dbReference type="NCBI Taxonomy" id="889268"/>
    <lineage>
        <taxon>Bacteria</taxon>
        <taxon>Pseudomonadati</taxon>
        <taxon>Myxococcota</taxon>
        <taxon>Polyangia</taxon>
        <taxon>Nannocystales</taxon>
        <taxon>Nannocystaceae</taxon>
        <taxon>Nannocystis</taxon>
    </lineage>
</organism>
<reference evidence="2" key="1">
    <citation type="submission" date="2022-11" db="EMBL/GenBank/DDBJ databases">
        <title>Minimal conservation of predation-associated metabolite biosynthetic gene clusters underscores biosynthetic potential of Myxococcota including descriptions for ten novel species: Archangium lansinium sp. nov., Myxococcus landrumus sp. nov., Nannocystis bai.</title>
        <authorList>
            <person name="Ahearne A."/>
            <person name="Stevens C."/>
            <person name="Phillips K."/>
        </authorList>
    </citation>
    <scope>NUCLEOTIDE SEQUENCE</scope>
    <source>
        <strain evidence="2">Na p29</strain>
    </source>
</reference>
<comment type="caution">
    <text evidence="2">The sequence shown here is derived from an EMBL/GenBank/DDBJ whole genome shotgun (WGS) entry which is preliminary data.</text>
</comment>
<evidence type="ECO:0000313" key="3">
    <source>
        <dbReference type="Proteomes" id="UP001150924"/>
    </source>
</evidence>
<sequence>MGWAVPVLDAHLAVVPRQRVAAKADRGGQVPPVAAGADGRETQPVQRREQRQAVQLVAVSCRRRRQFAQDLAHGAHAPLRRLAHGVRAMLHVARDEEEAGAPLRETTELAAVMRPLVGRVAGLLQQLDDLAEQLRAAGRHARHVLEEDERRQLRGPGTESEIDAPESEARHLLVLFLPSPLSGHAA</sequence>
<proteinExistence type="predicted"/>
<accession>A0A9X3ITI0</accession>
<feature type="region of interest" description="Disordered" evidence="1">
    <location>
        <begin position="23"/>
        <end position="49"/>
    </location>
</feature>
<dbReference type="Proteomes" id="UP001150924">
    <property type="component" value="Unassembled WGS sequence"/>
</dbReference>
<evidence type="ECO:0000256" key="1">
    <source>
        <dbReference type="SAM" id="MobiDB-lite"/>
    </source>
</evidence>
<dbReference type="EMBL" id="JAPNKE010000001">
    <property type="protein sequence ID" value="MCY1004017.1"/>
    <property type="molecule type" value="Genomic_DNA"/>
</dbReference>
<dbReference type="AlphaFoldDB" id="A0A9X3ITI0"/>
<keyword evidence="3" id="KW-1185">Reference proteome</keyword>
<protein>
    <submittedName>
        <fullName evidence="2">Uncharacterized protein</fullName>
    </submittedName>
</protein>
<evidence type="ECO:0000313" key="2">
    <source>
        <dbReference type="EMBL" id="MCY1004017.1"/>
    </source>
</evidence>
<feature type="region of interest" description="Disordered" evidence="1">
    <location>
        <begin position="146"/>
        <end position="165"/>
    </location>
</feature>
<feature type="compositionally biased region" description="Basic and acidic residues" evidence="1">
    <location>
        <begin position="38"/>
        <end position="49"/>
    </location>
</feature>